<dbReference type="EMBL" id="CAJVCH010073548">
    <property type="protein sequence ID" value="CAG7720760.1"/>
    <property type="molecule type" value="Genomic_DNA"/>
</dbReference>
<evidence type="ECO:0000313" key="3">
    <source>
        <dbReference type="EMBL" id="CAG7720760.1"/>
    </source>
</evidence>
<dbReference type="PANTHER" id="PTHR46344">
    <property type="entry name" value="OS02G0202900 PROTEIN"/>
    <property type="match status" value="1"/>
</dbReference>
<name>A0A8J2JIA4_9HEXA</name>
<gene>
    <name evidence="3" type="ORF">AFUS01_LOCUS10021</name>
</gene>
<reference evidence="3" key="1">
    <citation type="submission" date="2021-06" db="EMBL/GenBank/DDBJ databases">
        <authorList>
            <person name="Hodson N. C."/>
            <person name="Mongue J. A."/>
            <person name="Jaron S. K."/>
        </authorList>
    </citation>
    <scope>NUCLEOTIDE SEQUENCE</scope>
</reference>
<comment type="caution">
    <text evidence="3">The sequence shown here is derived from an EMBL/GenBank/DDBJ whole genome shotgun (WGS) entry which is preliminary data.</text>
</comment>
<dbReference type="OrthoDB" id="6350321at2759"/>
<evidence type="ECO:0000256" key="2">
    <source>
        <dbReference type="ARBA" id="ARBA00022737"/>
    </source>
</evidence>
<evidence type="ECO:0000313" key="4">
    <source>
        <dbReference type="Proteomes" id="UP000708208"/>
    </source>
</evidence>
<sequence>TPIKQEELTTDEDEDDDVILLATPPTQPVSVKIEKVSSNSPLPTNEMNICTQLTPVKPSIYSEGFSSNSSPYSPSLCRKRYMQEKNTPMHTPNKKFRHEISMKPTYNDSISDLRDLSVNGYVNLFIRSTDNLNKSPFENVHCANSIHTRLFLICNKDSLANLDLNVMPNLQTFPSLSPESVLPNSVRNSSLVYYSNKVYNIGGLCNNGKGARNGVDSFDLVGKKWRTEANLLQARFNQTVVELEGNLYAIGGSSGKQGLSSVERLNLNSGCPSWNEINPMSLPREAHGTVVYEHKLYAMGGVSQAPDGKGTCLDSMECYNSRKNQWTPTLSMRVGARCGMAVAVFNDKIYVIGGGKELEAEKKLAVVEVFNLKTRKWSRAKCLHRGRQYGSAIVLDGNLYVIGGDCQSNPTVEMFVPSENKWELLPGVLNHQCSFRTIALKS</sequence>
<accession>A0A8J2JIA4</accession>
<dbReference type="SMART" id="SM00612">
    <property type="entry name" value="Kelch"/>
    <property type="match status" value="5"/>
</dbReference>
<dbReference type="Pfam" id="PF24681">
    <property type="entry name" value="Kelch_KLHDC2_KLHL20_DRC7"/>
    <property type="match status" value="1"/>
</dbReference>
<dbReference type="PANTHER" id="PTHR46344:SF27">
    <property type="entry name" value="KELCH REPEAT SUPERFAMILY PROTEIN"/>
    <property type="match status" value="1"/>
</dbReference>
<keyword evidence="1" id="KW-0880">Kelch repeat</keyword>
<keyword evidence="2" id="KW-0677">Repeat</keyword>
<proteinExistence type="predicted"/>
<protein>
    <submittedName>
        <fullName evidence="3">Uncharacterized protein</fullName>
    </submittedName>
</protein>
<organism evidence="3 4">
    <name type="scientific">Allacma fusca</name>
    <dbReference type="NCBI Taxonomy" id="39272"/>
    <lineage>
        <taxon>Eukaryota</taxon>
        <taxon>Metazoa</taxon>
        <taxon>Ecdysozoa</taxon>
        <taxon>Arthropoda</taxon>
        <taxon>Hexapoda</taxon>
        <taxon>Collembola</taxon>
        <taxon>Symphypleona</taxon>
        <taxon>Sminthuridae</taxon>
        <taxon>Allacma</taxon>
    </lineage>
</organism>
<keyword evidence="4" id="KW-1185">Reference proteome</keyword>
<dbReference type="InterPro" id="IPR006652">
    <property type="entry name" value="Kelch_1"/>
</dbReference>
<evidence type="ECO:0000256" key="1">
    <source>
        <dbReference type="ARBA" id="ARBA00022441"/>
    </source>
</evidence>
<feature type="non-terminal residue" evidence="3">
    <location>
        <position position="442"/>
    </location>
</feature>
<dbReference type="AlphaFoldDB" id="A0A8J2JIA4"/>
<dbReference type="Proteomes" id="UP000708208">
    <property type="component" value="Unassembled WGS sequence"/>
</dbReference>